<evidence type="ECO:0000256" key="6">
    <source>
        <dbReference type="ARBA" id="ARBA00023026"/>
    </source>
</evidence>
<evidence type="ECO:0000256" key="5">
    <source>
        <dbReference type="ARBA" id="ARBA00022737"/>
    </source>
</evidence>
<dbReference type="RefSeq" id="WP_161766809.1">
    <property type="nucleotide sequence ID" value="NZ_JAAATW010000002.1"/>
</dbReference>
<evidence type="ECO:0000256" key="2">
    <source>
        <dbReference type="ARBA" id="ARBA00004613"/>
    </source>
</evidence>
<dbReference type="PANTHER" id="PTHR38340">
    <property type="entry name" value="S-LAYER PROTEIN"/>
    <property type="match status" value="1"/>
</dbReference>
<dbReference type="EMBL" id="JAAATW010000002">
    <property type="protein sequence ID" value="NBE07792.1"/>
    <property type="molecule type" value="Genomic_DNA"/>
</dbReference>
<dbReference type="InterPro" id="IPR003995">
    <property type="entry name" value="RTX_toxin_determinant-A"/>
</dbReference>
<dbReference type="PRINTS" id="PR00313">
    <property type="entry name" value="CABNDNGRPT"/>
</dbReference>
<keyword evidence="5" id="KW-0677">Repeat</keyword>
<keyword evidence="3" id="KW-0964">Secreted</keyword>
<dbReference type="PANTHER" id="PTHR38340:SF1">
    <property type="entry name" value="S-LAYER PROTEIN"/>
    <property type="match status" value="1"/>
</dbReference>
<evidence type="ECO:0000256" key="7">
    <source>
        <dbReference type="ARBA" id="ARBA00023136"/>
    </source>
</evidence>
<dbReference type="PRINTS" id="PR01488">
    <property type="entry name" value="RTXTOXINA"/>
</dbReference>
<feature type="region of interest" description="Disordered" evidence="8">
    <location>
        <begin position="676"/>
        <end position="697"/>
    </location>
</feature>
<evidence type="ECO:0000313" key="10">
    <source>
        <dbReference type="Proteomes" id="UP001517376"/>
    </source>
</evidence>
<evidence type="ECO:0000313" key="9">
    <source>
        <dbReference type="EMBL" id="NBE07792.1"/>
    </source>
</evidence>
<protein>
    <submittedName>
        <fullName evidence="9">Calcium-binding protein</fullName>
    </submittedName>
</protein>
<reference evidence="10" key="1">
    <citation type="submission" date="2020-01" db="EMBL/GenBank/DDBJ databases">
        <title>Sphingomonas sp. strain CSW-10.</title>
        <authorList>
            <person name="Chen W.-M."/>
        </authorList>
    </citation>
    <scope>NUCLEOTIDE SEQUENCE [LARGE SCALE GENOMIC DNA]</scope>
    <source>
        <strain evidence="10">CCP-1</strain>
    </source>
</reference>
<dbReference type="InterPro" id="IPR001343">
    <property type="entry name" value="Hemolysn_Ca-bd"/>
</dbReference>
<dbReference type="Proteomes" id="UP001517376">
    <property type="component" value="Unassembled WGS sequence"/>
</dbReference>
<dbReference type="Gene3D" id="2.150.10.10">
    <property type="entry name" value="Serralysin-like metalloprotease, C-terminal"/>
    <property type="match status" value="8"/>
</dbReference>
<sequence>MFEFLRVGVALGARFAHPMPHGELIAVPGGVPGFRLFNPVLNETVLLRPGVAGPVVDGFAVQGAERVGVTVGGVAGSLPADMIAAARLAGVGGMTAYLEPGAPQQAMAVEMIAVEVGGQAYLLAARQAGSGVESFRIEADGGLVRVAEARDAAGFALARVAALARAEMADGTYVFAGSALEHGITTLVVGPGGTLARGPVAGREQGVWVQGISALEVVDAFGATWLVAAAAGSSSLTVFQVGAGGALVQADHVFDQLGTRFAGVTALDVVQHGEWVFVLAAGADAGLSLFAMLPGGRLVHLTSLADRADLGLEGIRAVAAAVQGETLAVMILSGTEAGVTQLSLPLAGLGAVLAGPGDLTGTAGRDILVDGAGSEVLTGGVGADLFVLRGDGQGDVIADFEPGLDRIDLSFWPMLRDPAQLAVTLTAQGAVLRFGAEVLEIRTATGRPLTLAEVLAMDLAANGRLPVAGAPDFGGPGGGSAGPDRMSGGAGNDTLSGAGGDDVLAGGGGADALEGGEGADTLDGGVGDDVLSGGAGNDRLIGGEGNDRLEGGDGDDRFLDGAGDDTFLGGAGNDRIEATLGRDWLSGEAGNDTLEGGDGADRLIGGLDDDLLAGDEGDDLLAGEAGNDRLFGGAGRDRLFGGAGNDGLQAAEGRDRLLGQVGDDLLEGGAGADSLYGGAGQDQLAGGEDDDRLDGGAGDDVMSDIAGADWLYGGAGRDTLLAGLGDDTLWGGAGQDRMEGGAGADRLFGGSGMDRMDGEAGNDTLFGGGGKDRLIGGDGDDLLEGEAGRDALSDGAGNDRLIGGAGADRLVGGEGDDRLNGGGGADRADGGGGADRLLGGVGADSLIGGEGDDSLSGGADADRLSGQGGADRLSGGQGEDWLEGGSEADWLTGDGGGDWLFGGDGADRLEGGAGADWLTGGEGLDVFVFDVTAGGATAGGEIDVITDFLPGQDRLELRGAGGLGDLVLRDVEVDGAWMAEVVLQGQVIRLADVVVADLGAGDFVFG</sequence>
<feature type="compositionally biased region" description="Gly residues" evidence="8">
    <location>
        <begin position="820"/>
        <end position="833"/>
    </location>
</feature>
<evidence type="ECO:0000256" key="8">
    <source>
        <dbReference type="SAM" id="MobiDB-lite"/>
    </source>
</evidence>
<organism evidence="9 10">
    <name type="scientific">Paragemmobacter ruber</name>
    <dbReference type="NCBI Taxonomy" id="1985673"/>
    <lineage>
        <taxon>Bacteria</taxon>
        <taxon>Pseudomonadati</taxon>
        <taxon>Pseudomonadota</taxon>
        <taxon>Alphaproteobacteria</taxon>
        <taxon>Rhodobacterales</taxon>
        <taxon>Paracoccaceae</taxon>
        <taxon>Paragemmobacter</taxon>
    </lineage>
</organism>
<proteinExistence type="predicted"/>
<evidence type="ECO:0000256" key="4">
    <source>
        <dbReference type="ARBA" id="ARBA00022656"/>
    </source>
</evidence>
<feature type="compositionally biased region" description="Low complexity" evidence="8">
    <location>
        <begin position="519"/>
        <end position="532"/>
    </location>
</feature>
<comment type="subcellular location">
    <subcellularLocation>
        <location evidence="1">Membrane</location>
    </subcellularLocation>
    <subcellularLocation>
        <location evidence="2">Secreted</location>
    </subcellularLocation>
</comment>
<keyword evidence="10" id="KW-1185">Reference proteome</keyword>
<dbReference type="SUPFAM" id="SSF51120">
    <property type="entry name" value="beta-Roll"/>
    <property type="match status" value="4"/>
</dbReference>
<feature type="compositionally biased region" description="Gly residues" evidence="8">
    <location>
        <begin position="497"/>
        <end position="518"/>
    </location>
</feature>
<feature type="compositionally biased region" description="Gly residues" evidence="8">
    <location>
        <begin position="472"/>
        <end position="481"/>
    </location>
</feature>
<feature type="region of interest" description="Disordered" evidence="8">
    <location>
        <begin position="848"/>
        <end position="889"/>
    </location>
</feature>
<gene>
    <name evidence="9" type="ORF">GU920_09600</name>
</gene>
<evidence type="ECO:0000256" key="1">
    <source>
        <dbReference type="ARBA" id="ARBA00004370"/>
    </source>
</evidence>
<feature type="region of interest" description="Disordered" evidence="8">
    <location>
        <begin position="471"/>
        <end position="551"/>
    </location>
</feature>
<comment type="caution">
    <text evidence="9">The sequence shown here is derived from an EMBL/GenBank/DDBJ whole genome shotgun (WGS) entry which is preliminary data.</text>
</comment>
<keyword evidence="7" id="KW-0472">Membrane</keyword>
<dbReference type="Pfam" id="PF00353">
    <property type="entry name" value="HemolysinCabind"/>
    <property type="match status" value="10"/>
</dbReference>
<name>A0ABW9Y7E7_9RHOB</name>
<dbReference type="PROSITE" id="PS00330">
    <property type="entry name" value="HEMOLYSIN_CALCIUM"/>
    <property type="match status" value="10"/>
</dbReference>
<keyword evidence="6" id="KW-0843">Virulence</keyword>
<dbReference type="InterPro" id="IPR050557">
    <property type="entry name" value="RTX_toxin/Mannuronan_C5-epim"/>
</dbReference>
<accession>A0ABW9Y7E7</accession>
<dbReference type="InterPro" id="IPR011049">
    <property type="entry name" value="Serralysin-like_metalloprot_C"/>
</dbReference>
<evidence type="ECO:0000256" key="3">
    <source>
        <dbReference type="ARBA" id="ARBA00022525"/>
    </source>
</evidence>
<keyword evidence="4" id="KW-0800">Toxin</keyword>
<feature type="region of interest" description="Disordered" evidence="8">
    <location>
        <begin position="777"/>
        <end position="833"/>
    </location>
</feature>
<dbReference type="InterPro" id="IPR018511">
    <property type="entry name" value="Hemolysin-typ_Ca-bd_CS"/>
</dbReference>